<dbReference type="CDD" id="cd06550">
    <property type="entry name" value="TM_ABC_iron-siderophores_like"/>
    <property type="match status" value="1"/>
</dbReference>
<dbReference type="SUPFAM" id="SSF81345">
    <property type="entry name" value="ABC transporter involved in vitamin B12 uptake, BtuC"/>
    <property type="match status" value="1"/>
</dbReference>
<feature type="transmembrane region" description="Helical" evidence="8">
    <location>
        <begin position="126"/>
        <end position="145"/>
    </location>
</feature>
<name>A0ABQ0AKL1_9RHOB</name>
<comment type="subcellular location">
    <subcellularLocation>
        <location evidence="1">Cell membrane</location>
        <topology evidence="1">Multi-pass membrane protein</topology>
    </subcellularLocation>
</comment>
<comment type="caution">
    <text evidence="9">The sequence shown here is derived from an EMBL/GenBank/DDBJ whole genome shotgun (WGS) entry which is preliminary data.</text>
</comment>
<dbReference type="Proteomes" id="UP001441944">
    <property type="component" value="Unassembled WGS sequence"/>
</dbReference>
<proteinExistence type="inferred from homology"/>
<keyword evidence="5 8" id="KW-0812">Transmembrane</keyword>
<keyword evidence="4" id="KW-1003">Cell membrane</keyword>
<keyword evidence="10" id="KW-1185">Reference proteome</keyword>
<feature type="transmembrane region" description="Helical" evidence="8">
    <location>
        <begin position="103"/>
        <end position="120"/>
    </location>
</feature>
<comment type="similarity">
    <text evidence="2">Belongs to the binding-protein-dependent transport system permease family. FecCD subfamily.</text>
</comment>
<evidence type="ECO:0000256" key="8">
    <source>
        <dbReference type="SAM" id="Phobius"/>
    </source>
</evidence>
<sequence length="338" mass="35102">MSWSLRLPFLSLSVSQRAVAVGSVLMLLLTLGAVLALRHGSYAFTETSWLSVLLGAGSDIDRMILMDHRLPRILTALGAGACFGLSGAMFQTMMRNPLASPDVIGFNAGASCGALLAIILTGGNVLLGALVGALFTAVLVVGLAWKEGLHPQRLVLIGLGIGFALAALSDLLLSRTDARTAADMAEWLIGTLNARDWQDVTIVWSGLLLLAPAIFWIHFPLARLGLSDVLSSSLGLRLSPLRLGITGLGILLAALAVCTAGPLPFVAFAAGPIARALVPNGRPALLGAAVIGALLVLAADTASRLIPSIQLPAGVFTALIGGPVMIWLLMVQFRKGKL</sequence>
<dbReference type="Gene3D" id="1.10.3470.10">
    <property type="entry name" value="ABC transporter involved in vitamin B12 uptake, BtuC"/>
    <property type="match status" value="1"/>
</dbReference>
<evidence type="ECO:0000256" key="7">
    <source>
        <dbReference type="ARBA" id="ARBA00023136"/>
    </source>
</evidence>
<dbReference type="EMBL" id="BAABWU010000006">
    <property type="protein sequence ID" value="GAA6196399.1"/>
    <property type="molecule type" value="Genomic_DNA"/>
</dbReference>
<dbReference type="RefSeq" id="WP_353399190.1">
    <property type="nucleotide sequence ID" value="NZ_BAABWU010000006.1"/>
</dbReference>
<evidence type="ECO:0000256" key="5">
    <source>
        <dbReference type="ARBA" id="ARBA00022692"/>
    </source>
</evidence>
<evidence type="ECO:0000256" key="6">
    <source>
        <dbReference type="ARBA" id="ARBA00022989"/>
    </source>
</evidence>
<organism evidence="9 10">
    <name type="scientific">Pseudophaeobacter arcticus</name>
    <dbReference type="NCBI Taxonomy" id="385492"/>
    <lineage>
        <taxon>Bacteria</taxon>
        <taxon>Pseudomonadati</taxon>
        <taxon>Pseudomonadota</taxon>
        <taxon>Alphaproteobacteria</taxon>
        <taxon>Rhodobacterales</taxon>
        <taxon>Paracoccaceae</taxon>
        <taxon>Pseudophaeobacter</taxon>
    </lineage>
</organism>
<feature type="transmembrane region" description="Helical" evidence="8">
    <location>
        <begin position="243"/>
        <end position="270"/>
    </location>
</feature>
<dbReference type="PANTHER" id="PTHR30472:SF24">
    <property type="entry name" value="FERRIC ENTEROBACTIN TRANSPORT SYSTEM PERMEASE PROTEIN FEPG"/>
    <property type="match status" value="1"/>
</dbReference>
<dbReference type="InterPro" id="IPR037294">
    <property type="entry name" value="ABC_BtuC-like"/>
</dbReference>
<dbReference type="Pfam" id="PF01032">
    <property type="entry name" value="FecCD"/>
    <property type="match status" value="1"/>
</dbReference>
<protein>
    <submittedName>
        <fullName evidence="9">Iron chelate uptake ABC transporter family permease subunit</fullName>
    </submittedName>
</protein>
<reference evidence="9 10" key="1">
    <citation type="submission" date="2024-04" db="EMBL/GenBank/DDBJ databases">
        <title>Draft genome sequence of Pseudophaeobacter arcticus NBRC 116598.</title>
        <authorList>
            <person name="Miyakawa T."/>
            <person name="Kusuya Y."/>
            <person name="Miura T."/>
        </authorList>
    </citation>
    <scope>NUCLEOTIDE SEQUENCE [LARGE SCALE GENOMIC DNA]</scope>
    <source>
        <strain evidence="9 10">SU-CL00105</strain>
    </source>
</reference>
<accession>A0ABQ0AKL1</accession>
<feature type="transmembrane region" description="Helical" evidence="8">
    <location>
        <begin position="73"/>
        <end position="91"/>
    </location>
</feature>
<keyword evidence="6 8" id="KW-1133">Transmembrane helix</keyword>
<feature type="transmembrane region" description="Helical" evidence="8">
    <location>
        <begin position="311"/>
        <end position="330"/>
    </location>
</feature>
<gene>
    <name evidence="9" type="ORF">NBRC116598_18430</name>
</gene>
<feature type="transmembrane region" description="Helical" evidence="8">
    <location>
        <begin position="282"/>
        <end position="299"/>
    </location>
</feature>
<feature type="transmembrane region" description="Helical" evidence="8">
    <location>
        <begin position="202"/>
        <end position="222"/>
    </location>
</feature>
<dbReference type="PANTHER" id="PTHR30472">
    <property type="entry name" value="FERRIC ENTEROBACTIN TRANSPORT SYSTEM PERMEASE PROTEIN"/>
    <property type="match status" value="1"/>
</dbReference>
<keyword evidence="7 8" id="KW-0472">Membrane</keyword>
<evidence type="ECO:0000256" key="2">
    <source>
        <dbReference type="ARBA" id="ARBA00007935"/>
    </source>
</evidence>
<evidence type="ECO:0000256" key="4">
    <source>
        <dbReference type="ARBA" id="ARBA00022475"/>
    </source>
</evidence>
<feature type="transmembrane region" description="Helical" evidence="8">
    <location>
        <begin position="154"/>
        <end position="173"/>
    </location>
</feature>
<evidence type="ECO:0000256" key="1">
    <source>
        <dbReference type="ARBA" id="ARBA00004651"/>
    </source>
</evidence>
<evidence type="ECO:0000313" key="10">
    <source>
        <dbReference type="Proteomes" id="UP001441944"/>
    </source>
</evidence>
<evidence type="ECO:0000256" key="3">
    <source>
        <dbReference type="ARBA" id="ARBA00022448"/>
    </source>
</evidence>
<keyword evidence="3" id="KW-0813">Transport</keyword>
<evidence type="ECO:0000313" key="9">
    <source>
        <dbReference type="EMBL" id="GAA6196399.1"/>
    </source>
</evidence>
<dbReference type="InterPro" id="IPR000522">
    <property type="entry name" value="ABC_transptr_permease_BtuC"/>
</dbReference>